<keyword evidence="3" id="KW-1185">Reference proteome</keyword>
<evidence type="ECO:0000313" key="2">
    <source>
        <dbReference type="EMBL" id="EDM78025.1"/>
    </source>
</evidence>
<dbReference type="EMBL" id="ABCS01000036">
    <property type="protein sequence ID" value="EDM78025.1"/>
    <property type="molecule type" value="Genomic_DNA"/>
</dbReference>
<accession>A6G7T2</accession>
<dbReference type="Gene3D" id="2.160.20.80">
    <property type="entry name" value="E3 ubiquitin-protein ligase SopA"/>
    <property type="match status" value="1"/>
</dbReference>
<evidence type="ECO:0008006" key="4">
    <source>
        <dbReference type="Google" id="ProtNLM"/>
    </source>
</evidence>
<name>A6G7T2_9BACT</name>
<dbReference type="PANTHER" id="PTHR14136:SF17">
    <property type="entry name" value="BTB_POZ DOMAIN-CONTAINING PROTEIN KCTD9"/>
    <property type="match status" value="1"/>
</dbReference>
<sequence>MGEAPGPSDLRGLVGTLVADGFRMSVEVVDHRPPTGRANQSWHDILMRPLESSDAGLALAEPEAEPGRGEVQSEHGSQTATMPTQLDLHLEGPGWSGRYELGMSTERRAGVLCFNGRARLAESRRRALEPRFQHLRGSPSVTRLRRHLDRNLWQDHGAAWAELLAWLGRGDNPLPGRAALHRSLAIWLRGCSAPAGLRSDDLVDEFVAAKLDLRAALPEASRVRKYGLGASPWVMSAEWFGPFIVRLIVGAGQGQGAYSPAAFAELLRRLGPLGLLLTEARAFPVRRNLDLGGRPLELVHLAHFDLRGVVGRRARLRRAKLGGAWLDGVDLSGADLRGARMSRVLLGDTKLVGADLRGVRLREADLSEARLDGADLRGAYLGGVEFAGARLHGTDLRDADLRGSTISGAQLRVAKVEGDWWDSQIE</sequence>
<dbReference type="OrthoDB" id="5480266at2"/>
<feature type="compositionally biased region" description="Polar residues" evidence="1">
    <location>
        <begin position="74"/>
        <end position="84"/>
    </location>
</feature>
<dbReference type="RefSeq" id="WP_006972777.1">
    <property type="nucleotide sequence ID" value="NZ_ABCS01000036.1"/>
</dbReference>
<evidence type="ECO:0000313" key="3">
    <source>
        <dbReference type="Proteomes" id="UP000005801"/>
    </source>
</evidence>
<dbReference type="Proteomes" id="UP000005801">
    <property type="component" value="Unassembled WGS sequence"/>
</dbReference>
<protein>
    <recommendedName>
        <fullName evidence="4">Pentapeptide repeat family protein</fullName>
    </recommendedName>
</protein>
<organism evidence="2 3">
    <name type="scientific">Plesiocystis pacifica SIR-1</name>
    <dbReference type="NCBI Taxonomy" id="391625"/>
    <lineage>
        <taxon>Bacteria</taxon>
        <taxon>Pseudomonadati</taxon>
        <taxon>Myxococcota</taxon>
        <taxon>Polyangia</taxon>
        <taxon>Nannocystales</taxon>
        <taxon>Nannocystaceae</taxon>
        <taxon>Plesiocystis</taxon>
    </lineage>
</organism>
<feature type="region of interest" description="Disordered" evidence="1">
    <location>
        <begin position="62"/>
        <end position="89"/>
    </location>
</feature>
<evidence type="ECO:0000256" key="1">
    <source>
        <dbReference type="SAM" id="MobiDB-lite"/>
    </source>
</evidence>
<comment type="caution">
    <text evidence="2">The sequence shown here is derived from an EMBL/GenBank/DDBJ whole genome shotgun (WGS) entry which is preliminary data.</text>
</comment>
<dbReference type="InterPro" id="IPR001646">
    <property type="entry name" value="5peptide_repeat"/>
</dbReference>
<proteinExistence type="predicted"/>
<dbReference type="InterPro" id="IPR051082">
    <property type="entry name" value="Pentapeptide-BTB/POZ_domain"/>
</dbReference>
<dbReference type="Pfam" id="PF00805">
    <property type="entry name" value="Pentapeptide"/>
    <property type="match status" value="3"/>
</dbReference>
<gene>
    <name evidence="2" type="ORF">PPSIR1_23449</name>
</gene>
<dbReference type="PANTHER" id="PTHR14136">
    <property type="entry name" value="BTB_POZ DOMAIN-CONTAINING PROTEIN KCTD9"/>
    <property type="match status" value="1"/>
</dbReference>
<dbReference type="SUPFAM" id="SSF141571">
    <property type="entry name" value="Pentapeptide repeat-like"/>
    <property type="match status" value="1"/>
</dbReference>
<dbReference type="eggNOG" id="COG1357">
    <property type="taxonomic scope" value="Bacteria"/>
</dbReference>
<reference evidence="2 3" key="1">
    <citation type="submission" date="2007-06" db="EMBL/GenBank/DDBJ databases">
        <authorList>
            <person name="Shimkets L."/>
            <person name="Ferriera S."/>
            <person name="Johnson J."/>
            <person name="Kravitz S."/>
            <person name="Beeson K."/>
            <person name="Sutton G."/>
            <person name="Rogers Y.-H."/>
            <person name="Friedman R."/>
            <person name="Frazier M."/>
            <person name="Venter J.C."/>
        </authorList>
    </citation>
    <scope>NUCLEOTIDE SEQUENCE [LARGE SCALE GENOMIC DNA]</scope>
    <source>
        <strain evidence="2 3">SIR-1</strain>
    </source>
</reference>
<dbReference type="AlphaFoldDB" id="A6G7T2"/>
<dbReference type="STRING" id="391625.PPSIR1_23449"/>